<gene>
    <name evidence="1" type="ORF">Godav_024133</name>
</gene>
<protein>
    <submittedName>
        <fullName evidence="1">Uncharacterized protein</fullName>
    </submittedName>
</protein>
<evidence type="ECO:0000313" key="1">
    <source>
        <dbReference type="EMBL" id="MBA0629603.1"/>
    </source>
</evidence>
<name>A0A7J8SUI8_GOSDV</name>
<evidence type="ECO:0000313" key="2">
    <source>
        <dbReference type="Proteomes" id="UP000593561"/>
    </source>
</evidence>
<dbReference type="Proteomes" id="UP000593561">
    <property type="component" value="Unassembled WGS sequence"/>
</dbReference>
<dbReference type="EMBL" id="JABFAC010000011">
    <property type="protein sequence ID" value="MBA0629603.1"/>
    <property type="molecule type" value="Genomic_DNA"/>
</dbReference>
<sequence>MEMMNLKPSFAQKLNHQGWSSLHIAVRKGCWN</sequence>
<organism evidence="1 2">
    <name type="scientific">Gossypium davidsonii</name>
    <name type="common">Davidson's cotton</name>
    <name type="synonym">Gossypium klotzschianum subsp. davidsonii</name>
    <dbReference type="NCBI Taxonomy" id="34287"/>
    <lineage>
        <taxon>Eukaryota</taxon>
        <taxon>Viridiplantae</taxon>
        <taxon>Streptophyta</taxon>
        <taxon>Embryophyta</taxon>
        <taxon>Tracheophyta</taxon>
        <taxon>Spermatophyta</taxon>
        <taxon>Magnoliopsida</taxon>
        <taxon>eudicotyledons</taxon>
        <taxon>Gunneridae</taxon>
        <taxon>Pentapetalae</taxon>
        <taxon>rosids</taxon>
        <taxon>malvids</taxon>
        <taxon>Malvales</taxon>
        <taxon>Malvaceae</taxon>
        <taxon>Malvoideae</taxon>
        <taxon>Gossypium</taxon>
    </lineage>
</organism>
<comment type="caution">
    <text evidence="1">The sequence shown here is derived from an EMBL/GenBank/DDBJ whole genome shotgun (WGS) entry which is preliminary data.</text>
</comment>
<accession>A0A7J8SUI8</accession>
<dbReference type="AlphaFoldDB" id="A0A7J8SUI8"/>
<proteinExistence type="predicted"/>
<keyword evidence="2" id="KW-1185">Reference proteome</keyword>
<reference evidence="1 2" key="1">
    <citation type="journal article" date="2019" name="Genome Biol. Evol.">
        <title>Insights into the evolution of the New World diploid cottons (Gossypium, subgenus Houzingenia) based on genome sequencing.</title>
        <authorList>
            <person name="Grover C.E."/>
            <person name="Arick M.A. 2nd"/>
            <person name="Thrash A."/>
            <person name="Conover J.L."/>
            <person name="Sanders W.S."/>
            <person name="Peterson D.G."/>
            <person name="Frelichowski J.E."/>
            <person name="Scheffler J.A."/>
            <person name="Scheffler B.E."/>
            <person name="Wendel J.F."/>
        </authorList>
    </citation>
    <scope>NUCLEOTIDE SEQUENCE [LARGE SCALE GENOMIC DNA]</scope>
    <source>
        <strain evidence="1">27</strain>
        <tissue evidence="1">Leaf</tissue>
    </source>
</reference>